<gene>
    <name evidence="1" type="ORF">GCM10008960_09130</name>
</gene>
<accession>A0ABQ2S187</accession>
<dbReference type="EMBL" id="BMQN01000001">
    <property type="protein sequence ID" value="GGR84268.1"/>
    <property type="molecule type" value="Genomic_DNA"/>
</dbReference>
<sequence>MPVIDHIAQPDSAVIRELLLKCFAGSTEPKEPQQCLQSVLSTHRSVSHDRAVGVMWSMINDGELSMQPDRRLTLSQRLVSWNQARVL</sequence>
<evidence type="ECO:0000313" key="1">
    <source>
        <dbReference type="EMBL" id="GGR84268.1"/>
    </source>
</evidence>
<evidence type="ECO:0000313" key="2">
    <source>
        <dbReference type="Proteomes" id="UP000644548"/>
    </source>
</evidence>
<reference evidence="2" key="1">
    <citation type="journal article" date="2019" name="Int. J. Syst. Evol. Microbiol.">
        <title>The Global Catalogue of Microorganisms (GCM) 10K type strain sequencing project: providing services to taxonomists for standard genome sequencing and annotation.</title>
        <authorList>
            <consortium name="The Broad Institute Genomics Platform"/>
            <consortium name="The Broad Institute Genome Sequencing Center for Infectious Disease"/>
            <person name="Wu L."/>
            <person name="Ma J."/>
        </authorList>
    </citation>
    <scope>NUCLEOTIDE SEQUENCE [LARGE SCALE GENOMIC DNA]</scope>
    <source>
        <strain evidence="2">JCM 31405</strain>
    </source>
</reference>
<proteinExistence type="predicted"/>
<organism evidence="1 2">
    <name type="scientific">Deinococcus sedimenti</name>
    <dbReference type="NCBI Taxonomy" id="1867090"/>
    <lineage>
        <taxon>Bacteria</taxon>
        <taxon>Thermotogati</taxon>
        <taxon>Deinococcota</taxon>
        <taxon>Deinococci</taxon>
        <taxon>Deinococcales</taxon>
        <taxon>Deinococcaceae</taxon>
        <taxon>Deinococcus</taxon>
    </lineage>
</organism>
<comment type="caution">
    <text evidence="1">The sequence shown here is derived from an EMBL/GenBank/DDBJ whole genome shotgun (WGS) entry which is preliminary data.</text>
</comment>
<dbReference type="Proteomes" id="UP000644548">
    <property type="component" value="Unassembled WGS sequence"/>
</dbReference>
<keyword evidence="2" id="KW-1185">Reference proteome</keyword>
<protein>
    <submittedName>
        <fullName evidence="1">Uncharacterized protein</fullName>
    </submittedName>
</protein>
<name>A0ABQ2S187_9DEIO</name>